<keyword evidence="10 13" id="KW-1133">Transmembrane helix</keyword>
<proteinExistence type="inferred from homology"/>
<evidence type="ECO:0000313" key="15">
    <source>
        <dbReference type="Proteomes" id="UP000503840"/>
    </source>
</evidence>
<keyword evidence="5" id="KW-0645">Protease</keyword>
<dbReference type="PANTHER" id="PTHR35864:SF1">
    <property type="entry name" value="ZINC METALLOPROTEASE YWHC-RELATED"/>
    <property type="match status" value="1"/>
</dbReference>
<feature type="transmembrane region" description="Helical" evidence="13">
    <location>
        <begin position="56"/>
        <end position="76"/>
    </location>
</feature>
<keyword evidence="4" id="KW-1003">Cell membrane</keyword>
<sequence>MFDLDLALSVRKISVALIPMLLGMVCHEVAHGWVAWKHGDPTAKSLGRLTLNPLPHIDPMGTLVFILTALTSPFVIGWAKPVPVNPRYFSNPRKGMMLVSVAGPAANFLLAILFAMGYRLAGSGMLMPGGVQEFLLAMCATGVWINLTLCWFNLMPIPPLDGSKIAAGFMPPHMAYKYLQIERYGLIVVMILLASGLLGKVVWPLVDGSADLISALIGIR</sequence>
<feature type="transmembrane region" description="Helical" evidence="13">
    <location>
        <begin position="97"/>
        <end position="118"/>
    </location>
</feature>
<keyword evidence="7" id="KW-0479">Metal-binding</keyword>
<evidence type="ECO:0000256" key="10">
    <source>
        <dbReference type="ARBA" id="ARBA00022989"/>
    </source>
</evidence>
<keyword evidence="6 13" id="KW-0812">Transmembrane</keyword>
<keyword evidence="12 13" id="KW-0472">Membrane</keyword>
<dbReference type="PANTHER" id="PTHR35864">
    <property type="entry name" value="ZINC METALLOPROTEASE MJ0611-RELATED"/>
    <property type="match status" value="1"/>
</dbReference>
<dbReference type="Proteomes" id="UP000503840">
    <property type="component" value="Unassembled WGS sequence"/>
</dbReference>
<dbReference type="CDD" id="cd06158">
    <property type="entry name" value="S2P-M50_like_1"/>
    <property type="match status" value="1"/>
</dbReference>
<evidence type="ECO:0000256" key="8">
    <source>
        <dbReference type="ARBA" id="ARBA00022801"/>
    </source>
</evidence>
<organism evidence="14 15">
    <name type="scientific">Desulfovibrio subterraneus</name>
    <dbReference type="NCBI Taxonomy" id="2718620"/>
    <lineage>
        <taxon>Bacteria</taxon>
        <taxon>Pseudomonadati</taxon>
        <taxon>Thermodesulfobacteriota</taxon>
        <taxon>Desulfovibrionia</taxon>
        <taxon>Desulfovibrionales</taxon>
        <taxon>Desulfovibrionaceae</taxon>
        <taxon>Desulfovibrio</taxon>
    </lineage>
</organism>
<dbReference type="AlphaFoldDB" id="A0A7J0BMY7"/>
<evidence type="ECO:0000256" key="9">
    <source>
        <dbReference type="ARBA" id="ARBA00022833"/>
    </source>
</evidence>
<dbReference type="GO" id="GO:0046872">
    <property type="term" value="F:metal ion binding"/>
    <property type="evidence" value="ECO:0007669"/>
    <property type="project" value="UniProtKB-KW"/>
</dbReference>
<evidence type="ECO:0000256" key="13">
    <source>
        <dbReference type="SAM" id="Phobius"/>
    </source>
</evidence>
<gene>
    <name evidence="14" type="ORF">DSM101010T_29760</name>
</gene>
<dbReference type="EMBL" id="BLVO01000016">
    <property type="protein sequence ID" value="GFM34611.1"/>
    <property type="molecule type" value="Genomic_DNA"/>
</dbReference>
<evidence type="ECO:0000256" key="7">
    <source>
        <dbReference type="ARBA" id="ARBA00022723"/>
    </source>
</evidence>
<keyword evidence="15" id="KW-1185">Reference proteome</keyword>
<comment type="caution">
    <text evidence="14">The sequence shown here is derived from an EMBL/GenBank/DDBJ whole genome shotgun (WGS) entry which is preliminary data.</text>
</comment>
<accession>A0A7J0BMY7</accession>
<reference evidence="14 15" key="1">
    <citation type="submission" date="2020-05" db="EMBL/GenBank/DDBJ databases">
        <title>Draft genome sequence of Desulfovibrio sp. strain HN2T.</title>
        <authorList>
            <person name="Ueno A."/>
            <person name="Tamazawa S."/>
            <person name="Tamamura S."/>
            <person name="Murakami T."/>
            <person name="Kiyama T."/>
            <person name="Inomata H."/>
            <person name="Amano Y."/>
            <person name="Miyakawa K."/>
            <person name="Tamaki H."/>
            <person name="Naganuma T."/>
            <person name="Kaneko K."/>
        </authorList>
    </citation>
    <scope>NUCLEOTIDE SEQUENCE [LARGE SCALE GENOMIC DNA]</scope>
    <source>
        <strain evidence="14 15">HN2</strain>
    </source>
</reference>
<dbReference type="GO" id="GO:0005886">
    <property type="term" value="C:plasma membrane"/>
    <property type="evidence" value="ECO:0007669"/>
    <property type="project" value="UniProtKB-SubCell"/>
</dbReference>
<evidence type="ECO:0000256" key="6">
    <source>
        <dbReference type="ARBA" id="ARBA00022692"/>
    </source>
</evidence>
<comment type="similarity">
    <text evidence="3">Belongs to the peptidase M50B family.</text>
</comment>
<evidence type="ECO:0000256" key="3">
    <source>
        <dbReference type="ARBA" id="ARBA00007931"/>
    </source>
</evidence>
<feature type="transmembrane region" description="Helical" evidence="13">
    <location>
        <begin position="134"/>
        <end position="154"/>
    </location>
</feature>
<evidence type="ECO:0000256" key="2">
    <source>
        <dbReference type="ARBA" id="ARBA00004651"/>
    </source>
</evidence>
<dbReference type="GO" id="GO:0008237">
    <property type="term" value="F:metallopeptidase activity"/>
    <property type="evidence" value="ECO:0007669"/>
    <property type="project" value="UniProtKB-KW"/>
</dbReference>
<evidence type="ECO:0000256" key="1">
    <source>
        <dbReference type="ARBA" id="ARBA00001947"/>
    </source>
</evidence>
<evidence type="ECO:0000313" key="14">
    <source>
        <dbReference type="EMBL" id="GFM34611.1"/>
    </source>
</evidence>
<evidence type="ECO:0000256" key="5">
    <source>
        <dbReference type="ARBA" id="ARBA00022670"/>
    </source>
</evidence>
<comment type="cofactor">
    <cofactor evidence="1">
        <name>Zn(2+)</name>
        <dbReference type="ChEBI" id="CHEBI:29105"/>
    </cofactor>
</comment>
<evidence type="ECO:0000256" key="4">
    <source>
        <dbReference type="ARBA" id="ARBA00022475"/>
    </source>
</evidence>
<comment type="subcellular location">
    <subcellularLocation>
        <location evidence="2">Cell membrane</location>
        <topology evidence="2">Multi-pass membrane protein</topology>
    </subcellularLocation>
</comment>
<feature type="transmembrane region" description="Helical" evidence="13">
    <location>
        <begin position="184"/>
        <end position="206"/>
    </location>
</feature>
<dbReference type="InterPro" id="IPR052348">
    <property type="entry name" value="Metallopeptidase_M50B"/>
</dbReference>
<feature type="transmembrane region" description="Helical" evidence="13">
    <location>
        <begin position="12"/>
        <end position="36"/>
    </location>
</feature>
<evidence type="ECO:0000256" key="11">
    <source>
        <dbReference type="ARBA" id="ARBA00023049"/>
    </source>
</evidence>
<protein>
    <submittedName>
        <fullName evidence="14">Peptidase M50</fullName>
    </submittedName>
</protein>
<name>A0A7J0BMY7_9BACT</name>
<dbReference type="GO" id="GO:0006508">
    <property type="term" value="P:proteolysis"/>
    <property type="evidence" value="ECO:0007669"/>
    <property type="project" value="UniProtKB-KW"/>
</dbReference>
<evidence type="ECO:0000256" key="12">
    <source>
        <dbReference type="ARBA" id="ARBA00023136"/>
    </source>
</evidence>
<keyword evidence="11" id="KW-0482">Metalloprotease</keyword>
<keyword evidence="9" id="KW-0862">Zinc</keyword>
<dbReference type="RefSeq" id="WP_174406929.1">
    <property type="nucleotide sequence ID" value="NZ_BLVO01000016.1"/>
</dbReference>
<keyword evidence="8" id="KW-0378">Hydrolase</keyword>
<dbReference type="InterPro" id="IPR044537">
    <property type="entry name" value="Rip2-like"/>
</dbReference>